<organism evidence="1 2">
    <name type="scientific">Sphaeroforma arctica JP610</name>
    <dbReference type="NCBI Taxonomy" id="667725"/>
    <lineage>
        <taxon>Eukaryota</taxon>
        <taxon>Ichthyosporea</taxon>
        <taxon>Ichthyophonida</taxon>
        <taxon>Sphaeroforma</taxon>
    </lineage>
</organism>
<evidence type="ECO:0000313" key="2">
    <source>
        <dbReference type="Proteomes" id="UP000054560"/>
    </source>
</evidence>
<sequence length="105" mass="11636">MAVRNLLAGKDVHESLHYLVQSDGGVDKSKNRQEAEAMKDVSWRHVKGPREDGSGQLISIDMEYTDPAHPEYEWGADPNLGLVADLKMAGVAVNVHRESLQPLMQ</sequence>
<keyword evidence="2" id="KW-1185">Reference proteome</keyword>
<dbReference type="AlphaFoldDB" id="A0A0L0FC10"/>
<protein>
    <submittedName>
        <fullName evidence="1">Uncharacterized protein</fullName>
    </submittedName>
</protein>
<dbReference type="RefSeq" id="XP_014148166.1">
    <property type="nucleotide sequence ID" value="XM_014292691.1"/>
</dbReference>
<dbReference type="EMBL" id="KQ244584">
    <property type="protein sequence ID" value="KNC74264.1"/>
    <property type="molecule type" value="Genomic_DNA"/>
</dbReference>
<name>A0A0L0FC10_9EUKA</name>
<reference evidence="1 2" key="1">
    <citation type="submission" date="2011-02" db="EMBL/GenBank/DDBJ databases">
        <title>The Genome Sequence of Sphaeroforma arctica JP610.</title>
        <authorList>
            <consortium name="The Broad Institute Genome Sequencing Platform"/>
            <person name="Russ C."/>
            <person name="Cuomo C."/>
            <person name="Young S.K."/>
            <person name="Zeng Q."/>
            <person name="Gargeya S."/>
            <person name="Alvarado L."/>
            <person name="Berlin A."/>
            <person name="Chapman S.B."/>
            <person name="Chen Z."/>
            <person name="Freedman E."/>
            <person name="Gellesch M."/>
            <person name="Goldberg J."/>
            <person name="Griggs A."/>
            <person name="Gujja S."/>
            <person name="Heilman E."/>
            <person name="Heiman D."/>
            <person name="Howarth C."/>
            <person name="Mehta T."/>
            <person name="Neiman D."/>
            <person name="Pearson M."/>
            <person name="Roberts A."/>
            <person name="Saif S."/>
            <person name="Shea T."/>
            <person name="Shenoy N."/>
            <person name="Sisk P."/>
            <person name="Stolte C."/>
            <person name="Sykes S."/>
            <person name="White J."/>
            <person name="Yandava C."/>
            <person name="Burger G."/>
            <person name="Gray M.W."/>
            <person name="Holland P.W.H."/>
            <person name="King N."/>
            <person name="Lang F.B.F."/>
            <person name="Roger A.J."/>
            <person name="Ruiz-Trillo I."/>
            <person name="Haas B."/>
            <person name="Nusbaum C."/>
            <person name="Birren B."/>
        </authorList>
    </citation>
    <scope>NUCLEOTIDE SEQUENCE [LARGE SCALE GENOMIC DNA]</scope>
    <source>
        <strain evidence="1 2">JP610</strain>
    </source>
</reference>
<dbReference type="Proteomes" id="UP000054560">
    <property type="component" value="Unassembled WGS sequence"/>
</dbReference>
<dbReference type="GeneID" id="25913687"/>
<evidence type="ECO:0000313" key="1">
    <source>
        <dbReference type="EMBL" id="KNC74264.1"/>
    </source>
</evidence>
<gene>
    <name evidence="1" type="ORF">SARC_13183</name>
</gene>
<proteinExistence type="predicted"/>
<feature type="non-terminal residue" evidence="1">
    <location>
        <position position="105"/>
    </location>
</feature>
<accession>A0A0L0FC10</accession>